<evidence type="ECO:0000313" key="11">
    <source>
        <dbReference type="EMBL" id="SDK45907.1"/>
    </source>
</evidence>
<gene>
    <name evidence="11" type="ORF">SAMN05216186_10798</name>
</gene>
<dbReference type="Gene3D" id="2.30.30.830">
    <property type="match status" value="1"/>
</dbReference>
<keyword evidence="4" id="KW-0997">Cell inner membrane</keyword>
<comment type="subcellular location">
    <subcellularLocation>
        <location evidence="1">Cell inner membrane</location>
    </subcellularLocation>
</comment>
<dbReference type="AlphaFoldDB" id="A0A1G9C2I8"/>
<evidence type="ECO:0000256" key="1">
    <source>
        <dbReference type="ARBA" id="ARBA00004533"/>
    </source>
</evidence>
<dbReference type="GO" id="GO:0015031">
    <property type="term" value="P:protein transport"/>
    <property type="evidence" value="ECO:0007669"/>
    <property type="project" value="UniProtKB-KW"/>
</dbReference>
<name>A0A1G9C2I8_9PSED</name>
<keyword evidence="8" id="KW-0472">Membrane</keyword>
<evidence type="ECO:0000313" key="12">
    <source>
        <dbReference type="Proteomes" id="UP000198706"/>
    </source>
</evidence>
<evidence type="ECO:0000256" key="2">
    <source>
        <dbReference type="ARBA" id="ARBA00022448"/>
    </source>
</evidence>
<evidence type="ECO:0000256" key="9">
    <source>
        <dbReference type="SAM" id="MobiDB-lite"/>
    </source>
</evidence>
<accession>A0A1G9C2I8</accession>
<keyword evidence="7" id="KW-1133">Transmembrane helix</keyword>
<evidence type="ECO:0000259" key="10">
    <source>
        <dbReference type="Pfam" id="PF11356"/>
    </source>
</evidence>
<feature type="compositionally biased region" description="Acidic residues" evidence="9">
    <location>
        <begin position="214"/>
        <end position="227"/>
    </location>
</feature>
<reference evidence="11 12" key="1">
    <citation type="submission" date="2016-10" db="EMBL/GenBank/DDBJ databases">
        <authorList>
            <person name="de Groot N.N."/>
        </authorList>
    </citation>
    <scope>NUCLEOTIDE SEQUENCE [LARGE SCALE GENOMIC DNA]</scope>
    <source>
        <strain evidence="11 12">JCM 21544</strain>
    </source>
</reference>
<dbReference type="Pfam" id="PF11356">
    <property type="entry name" value="T2SSC"/>
    <property type="match status" value="1"/>
</dbReference>
<evidence type="ECO:0000256" key="7">
    <source>
        <dbReference type="ARBA" id="ARBA00022989"/>
    </source>
</evidence>
<dbReference type="STRING" id="137658.SAMN05216186_10798"/>
<evidence type="ECO:0000256" key="8">
    <source>
        <dbReference type="ARBA" id="ARBA00023136"/>
    </source>
</evidence>
<keyword evidence="5" id="KW-0812">Transmembrane</keyword>
<dbReference type="EMBL" id="FNFD01000007">
    <property type="protein sequence ID" value="SDK45907.1"/>
    <property type="molecule type" value="Genomic_DNA"/>
</dbReference>
<evidence type="ECO:0000256" key="5">
    <source>
        <dbReference type="ARBA" id="ARBA00022692"/>
    </source>
</evidence>
<sequence>MPFAGAPRWLQQHAPKLVGAALIFAMCVSLAWQTAGWIRLMRAPTQTVTTDTPVIHSAPVLERLEPLFGPSNAVAGNAPPPATNLRLTLHGSFVHADPKRSSAIIQSEGGKPQRYRVGAELEGSIRLHAVYRDRVEIERNGRLETLPFPAARSGSGPTNYLMEESFDHTGQMDMLEQEDAELLRERMEALREQMEAAGSAPEDHPEETSPPEDMPSDSDTEQPMESD</sequence>
<proteinExistence type="predicted"/>
<keyword evidence="6" id="KW-0653">Protein transport</keyword>
<keyword evidence="2" id="KW-0813">Transport</keyword>
<evidence type="ECO:0000256" key="3">
    <source>
        <dbReference type="ARBA" id="ARBA00022475"/>
    </source>
</evidence>
<feature type="domain" description="Type II secretion system protein GspC N-terminal" evidence="10">
    <location>
        <begin position="67"/>
        <end position="147"/>
    </location>
</feature>
<feature type="region of interest" description="Disordered" evidence="9">
    <location>
        <begin position="190"/>
        <end position="227"/>
    </location>
</feature>
<dbReference type="InterPro" id="IPR024961">
    <property type="entry name" value="T2SS_GspC_N"/>
</dbReference>
<dbReference type="Proteomes" id="UP000198706">
    <property type="component" value="Unassembled WGS sequence"/>
</dbReference>
<evidence type="ECO:0000256" key="4">
    <source>
        <dbReference type="ARBA" id="ARBA00022519"/>
    </source>
</evidence>
<keyword evidence="3" id="KW-1003">Cell membrane</keyword>
<keyword evidence="12" id="KW-1185">Reference proteome</keyword>
<dbReference type="GO" id="GO:0005886">
    <property type="term" value="C:plasma membrane"/>
    <property type="evidence" value="ECO:0007669"/>
    <property type="project" value="UniProtKB-SubCell"/>
</dbReference>
<evidence type="ECO:0000256" key="6">
    <source>
        <dbReference type="ARBA" id="ARBA00022927"/>
    </source>
</evidence>
<organism evidence="11 12">
    <name type="scientific">Pseudomonas indica</name>
    <dbReference type="NCBI Taxonomy" id="137658"/>
    <lineage>
        <taxon>Bacteria</taxon>
        <taxon>Pseudomonadati</taxon>
        <taxon>Pseudomonadota</taxon>
        <taxon>Gammaproteobacteria</taxon>
        <taxon>Pseudomonadales</taxon>
        <taxon>Pseudomonadaceae</taxon>
        <taxon>Pseudomonas</taxon>
    </lineage>
</organism>
<protein>
    <submittedName>
        <fullName evidence="11">General secretion pathway protein C</fullName>
    </submittedName>
</protein>